<accession>B7IHC4</accession>
<dbReference type="EMBL" id="CP001185">
    <property type="protein sequence ID" value="ACJ75488.1"/>
    <property type="molecule type" value="Genomic_DNA"/>
</dbReference>
<organism evidence="2 3">
    <name type="scientific">Thermosipho africanus (strain TCF52B)</name>
    <dbReference type="NCBI Taxonomy" id="484019"/>
    <lineage>
        <taxon>Bacteria</taxon>
        <taxon>Thermotogati</taxon>
        <taxon>Thermotogota</taxon>
        <taxon>Thermotogae</taxon>
        <taxon>Thermotogales</taxon>
        <taxon>Fervidobacteriaceae</taxon>
        <taxon>Thermosipho</taxon>
    </lineage>
</organism>
<gene>
    <name evidence="2" type="ordered locus">THA_1030</name>
</gene>
<feature type="region of interest" description="Disordered" evidence="1">
    <location>
        <begin position="1"/>
        <end position="44"/>
    </location>
</feature>
<dbReference type="KEGG" id="taf:THA_1030"/>
<evidence type="ECO:0000313" key="3">
    <source>
        <dbReference type="Proteomes" id="UP000002453"/>
    </source>
</evidence>
<feature type="compositionally biased region" description="Polar residues" evidence="1">
    <location>
        <begin position="11"/>
        <end position="24"/>
    </location>
</feature>
<dbReference type="Proteomes" id="UP000002453">
    <property type="component" value="Chromosome"/>
</dbReference>
<protein>
    <submittedName>
        <fullName evidence="2">Uncharacterized protein</fullName>
    </submittedName>
</protein>
<keyword evidence="3" id="KW-1185">Reference proteome</keyword>
<dbReference type="HOGENOM" id="CLU_3223195_0_0_0"/>
<feature type="compositionally biased region" description="Basic and acidic residues" evidence="1">
    <location>
        <begin position="1"/>
        <end position="10"/>
    </location>
</feature>
<evidence type="ECO:0000313" key="2">
    <source>
        <dbReference type="EMBL" id="ACJ75488.1"/>
    </source>
</evidence>
<name>B7IHC4_THEAB</name>
<proteinExistence type="predicted"/>
<sequence length="44" mass="4951">MLFFETKNENSKTSGLVKQNSSISGMKKSPKSLISFNPPYVKKE</sequence>
<evidence type="ECO:0000256" key="1">
    <source>
        <dbReference type="SAM" id="MobiDB-lite"/>
    </source>
</evidence>
<dbReference type="AlphaFoldDB" id="B7IHC4"/>
<dbReference type="STRING" id="484019.THA_1030"/>
<reference evidence="2 3" key="1">
    <citation type="journal article" date="2009" name="J. Bacteriol.">
        <title>The genome of Thermosipho africanus TCF52B: lateral genetic connections to the Firmicutes and Archaea.</title>
        <authorList>
            <person name="Nesboe C.L."/>
            <person name="Bapteste E."/>
            <person name="Curtis B."/>
            <person name="Dahle H."/>
            <person name="Lopez P."/>
            <person name="Macleod D."/>
            <person name="Dlutek M."/>
            <person name="Bowman S."/>
            <person name="Zhaxybayeva O."/>
            <person name="Birkeland N.-K."/>
            <person name="Doolittle W.F."/>
        </authorList>
    </citation>
    <scope>NUCLEOTIDE SEQUENCE [LARGE SCALE GENOMIC DNA]</scope>
    <source>
        <strain evidence="2 3">TCF52B</strain>
    </source>
</reference>